<feature type="compositionally biased region" description="Basic and acidic residues" evidence="2">
    <location>
        <begin position="168"/>
        <end position="195"/>
    </location>
</feature>
<reference evidence="4" key="1">
    <citation type="submission" date="2016-04" db="UniProtKB">
        <authorList>
            <consortium name="WormBaseParasite"/>
        </authorList>
    </citation>
    <scope>IDENTIFICATION</scope>
</reference>
<feature type="compositionally biased region" description="Low complexity" evidence="2">
    <location>
        <begin position="155"/>
        <end position="167"/>
    </location>
</feature>
<feature type="compositionally biased region" description="Basic and acidic residues" evidence="2">
    <location>
        <begin position="341"/>
        <end position="357"/>
    </location>
</feature>
<evidence type="ECO:0000313" key="3">
    <source>
        <dbReference type="Proteomes" id="UP000046393"/>
    </source>
</evidence>
<feature type="coiled-coil region" evidence="1">
    <location>
        <begin position="851"/>
        <end position="914"/>
    </location>
</feature>
<dbReference type="STRING" id="451379.A0A0N5AMZ7"/>
<dbReference type="AlphaFoldDB" id="A0A0N5AMZ7"/>
<evidence type="ECO:0000256" key="1">
    <source>
        <dbReference type="SAM" id="Coils"/>
    </source>
</evidence>
<organism evidence="3 4">
    <name type="scientific">Syphacia muris</name>
    <dbReference type="NCBI Taxonomy" id="451379"/>
    <lineage>
        <taxon>Eukaryota</taxon>
        <taxon>Metazoa</taxon>
        <taxon>Ecdysozoa</taxon>
        <taxon>Nematoda</taxon>
        <taxon>Chromadorea</taxon>
        <taxon>Rhabditida</taxon>
        <taxon>Spirurina</taxon>
        <taxon>Oxyuridomorpha</taxon>
        <taxon>Oxyuroidea</taxon>
        <taxon>Oxyuridae</taxon>
        <taxon>Syphacia</taxon>
    </lineage>
</organism>
<evidence type="ECO:0000313" key="4">
    <source>
        <dbReference type="WBParaSite" id="SMUV_0000597101-mRNA-1"/>
    </source>
</evidence>
<dbReference type="Proteomes" id="UP000046393">
    <property type="component" value="Unplaced"/>
</dbReference>
<name>A0A0N5AMZ7_9BILA</name>
<keyword evidence="1" id="KW-0175">Coiled coil</keyword>
<feature type="region of interest" description="Disordered" evidence="2">
    <location>
        <begin position="79"/>
        <end position="106"/>
    </location>
</feature>
<feature type="coiled-coil region" evidence="1">
    <location>
        <begin position="529"/>
        <end position="630"/>
    </location>
</feature>
<dbReference type="WBParaSite" id="SMUV_0000597101-mRNA-1">
    <property type="protein sequence ID" value="SMUV_0000597101-mRNA-1"/>
    <property type="gene ID" value="SMUV_0000597101"/>
</dbReference>
<feature type="compositionally biased region" description="Acidic residues" evidence="2">
    <location>
        <begin position="81"/>
        <end position="90"/>
    </location>
</feature>
<accession>A0A0N5AMZ7</accession>
<feature type="region of interest" description="Disordered" evidence="2">
    <location>
        <begin position="124"/>
        <end position="195"/>
    </location>
</feature>
<evidence type="ECO:0000256" key="2">
    <source>
        <dbReference type="SAM" id="MobiDB-lite"/>
    </source>
</evidence>
<sequence length="1216" mass="140169">MCKEVNAFGYRSDALQALALVQGILKRSCSHSGVTNELADRRSRLPLQLFRPTSTEKVQRIPKLSLTWSENNAVAIFGDTTSEETLDEPDDNKPSTSKLIKTHSQPFQLSTSFERLRQIRSFHNNEKNVEESNIHDPVHNRRTNNSSRSLQAGLNSSCQNRRSSSSSEAEKLHFNSDLTKRQLEDKPKAEWKTSKISKEVQSKSLCAGEPKTGLISNITVSEKLPYSKRDEESNETVRLFLELEARKNKADSFLEKEEVTGVALCGDPGKLLSVSPSASHSEVEHPVAAYTMHHDVLLQLQAYQNEIAIWRMKAAHLQTLLKGSLQKPHQSQKASSSECLKSPKHEKQKRASVDEAEVKNRYQTLPTGSSLIIASSSECISSNCLHAKELLRNENDKLKNEANIEKKKYHVNSLEEKVRNLEAELSVCRCDKSQSLKTIQKMRKESEQSKTEVQAANLTIIRLQDELTTKKKAMEYLEERSQAYRNIILDNDLTVPDESMTDWRRGFLDPRFVANPSKKVQTQLTFQDLQHNEAHLHDLKDRFKVLKEEHNTNESNWREKVREVEENLSAKNSLVDLLTNELEKKEKDIAELVARQRKVQEALEMKIAELTKIADRVPTLQLELDRLQQQLFEPFLLQEKSLMHLKLQDVQEEFDAGLENSLTASLMKYQEQSVYWAEKLDVANKANEVLRVSSVLMLDCYFVNQRLAKIIDMQREQEEMRLRMKVEKADISQRLTSSIQKVDHLRSQINRSTHEVEVEAHPHCNNKYVACKPHTKNKSTSIRKGELFDELEERLKLCKGELTATRRQVEVLQQKLVDTIQTQAQDQNSSLQLKKTTHLMRKDKATEVNSYLDTIQEIDSLREKVDQLEQQNFSLTSALSKLEDEKWHLTVSKHEHMTELAAEFEGEMAKYEDERCRLIDRIRVLRKANLERDSMIRCLKDYKINMKLGAIEFSTMNRSLSVSCLERKGIVEELEASKACNLVLRQINTELSKELFSVKDLIERHMQIKLQKLLKFTQKPVTNSLSGDFVQSLRTELNQVEKVMENAVYTIDNNVFAREALKFNGTNHQSSIVANTDDKDEEVIWNDLICLRKALKRSWKDRKSLSKQLDRIAARFRDFRIDRQKILLQQNFDYKQQLPVIRSRSFGGYTKWSEDQGPSETARFDDETESLCSLTEGIFCNKQSKKCFISATDLTRSTSWSSSLNLLLKISSNENY</sequence>
<proteinExistence type="predicted"/>
<feature type="compositionally biased region" description="Polar residues" evidence="2">
    <location>
        <begin position="143"/>
        <end position="154"/>
    </location>
</feature>
<protein>
    <submittedName>
        <fullName evidence="4">Coiled-coil domain-containing protein 160</fullName>
    </submittedName>
</protein>
<keyword evidence="3" id="KW-1185">Reference proteome</keyword>
<feature type="compositionally biased region" description="Polar residues" evidence="2">
    <location>
        <begin position="327"/>
        <end position="339"/>
    </location>
</feature>
<feature type="compositionally biased region" description="Polar residues" evidence="2">
    <location>
        <begin position="94"/>
        <end position="106"/>
    </location>
</feature>
<feature type="coiled-coil region" evidence="1">
    <location>
        <begin position="388"/>
        <end position="480"/>
    </location>
</feature>
<feature type="compositionally biased region" description="Basic and acidic residues" evidence="2">
    <location>
        <begin position="124"/>
        <end position="139"/>
    </location>
</feature>
<feature type="region of interest" description="Disordered" evidence="2">
    <location>
        <begin position="326"/>
        <end position="357"/>
    </location>
</feature>